<keyword evidence="2" id="KW-0479">Metal-binding</keyword>
<dbReference type="CDD" id="cd07765">
    <property type="entry name" value="KRAB_A-box"/>
    <property type="match status" value="1"/>
</dbReference>
<feature type="domain" description="C2H2-type" evidence="8">
    <location>
        <begin position="357"/>
        <end position="384"/>
    </location>
</feature>
<feature type="domain" description="C2H2-type" evidence="8">
    <location>
        <begin position="383"/>
        <end position="410"/>
    </location>
</feature>
<accession>A0ABN9L1H0</accession>
<dbReference type="Gene3D" id="3.30.160.60">
    <property type="entry name" value="Classic Zinc Finger"/>
    <property type="match status" value="11"/>
</dbReference>
<dbReference type="Pfam" id="PF00096">
    <property type="entry name" value="zf-C2H2"/>
    <property type="match status" value="10"/>
</dbReference>
<keyword evidence="5" id="KW-0862">Zinc</keyword>
<evidence type="ECO:0000259" key="8">
    <source>
        <dbReference type="PROSITE" id="PS50157"/>
    </source>
</evidence>
<dbReference type="InterPro" id="IPR013087">
    <property type="entry name" value="Znf_C2H2_type"/>
</dbReference>
<dbReference type="PANTHER" id="PTHR24406">
    <property type="entry name" value="TRANSCRIPTIONAL REPRESSOR CTCFL-RELATED"/>
    <property type="match status" value="1"/>
</dbReference>
<evidence type="ECO:0000256" key="5">
    <source>
        <dbReference type="ARBA" id="ARBA00022833"/>
    </source>
</evidence>
<evidence type="ECO:0000256" key="2">
    <source>
        <dbReference type="ARBA" id="ARBA00022723"/>
    </source>
</evidence>
<feature type="domain" description="C2H2-type" evidence="8">
    <location>
        <begin position="411"/>
        <end position="438"/>
    </location>
</feature>
<dbReference type="InterPro" id="IPR036236">
    <property type="entry name" value="Znf_C2H2_sf"/>
</dbReference>
<comment type="caution">
    <text evidence="9">The sequence shown here is derived from an EMBL/GenBank/DDBJ whole genome shotgun (WGS) entry which is preliminary data.</text>
</comment>
<evidence type="ECO:0000256" key="3">
    <source>
        <dbReference type="ARBA" id="ARBA00022737"/>
    </source>
</evidence>
<dbReference type="InterPro" id="IPR050888">
    <property type="entry name" value="ZnF_C2H2-type_TF"/>
</dbReference>
<evidence type="ECO:0000313" key="9">
    <source>
        <dbReference type="EMBL" id="CAJ0929061.1"/>
    </source>
</evidence>
<dbReference type="SMART" id="SM00355">
    <property type="entry name" value="ZnF_C2H2"/>
    <property type="match status" value="11"/>
</dbReference>
<feature type="domain" description="C2H2-type" evidence="8">
    <location>
        <begin position="495"/>
        <end position="522"/>
    </location>
</feature>
<dbReference type="Proteomes" id="UP001176940">
    <property type="component" value="Unassembled WGS sequence"/>
</dbReference>
<feature type="domain" description="C2H2-type" evidence="8">
    <location>
        <begin position="549"/>
        <end position="576"/>
    </location>
</feature>
<evidence type="ECO:0000256" key="7">
    <source>
        <dbReference type="PROSITE-ProRule" id="PRU00042"/>
    </source>
</evidence>
<dbReference type="InterPro" id="IPR036051">
    <property type="entry name" value="KRAB_dom_sf"/>
</dbReference>
<evidence type="ECO:0000256" key="4">
    <source>
        <dbReference type="ARBA" id="ARBA00022771"/>
    </source>
</evidence>
<feature type="domain" description="C2H2-type" evidence="8">
    <location>
        <begin position="577"/>
        <end position="604"/>
    </location>
</feature>
<dbReference type="EMBL" id="CAUEEQ010005557">
    <property type="protein sequence ID" value="CAJ0929061.1"/>
    <property type="molecule type" value="Genomic_DNA"/>
</dbReference>
<dbReference type="PROSITE" id="PS50157">
    <property type="entry name" value="ZINC_FINGER_C2H2_2"/>
    <property type="match status" value="11"/>
</dbReference>
<gene>
    <name evidence="9" type="ORF">RIMI_LOCUS3642667</name>
</gene>
<dbReference type="PROSITE" id="PS00028">
    <property type="entry name" value="ZINC_FINGER_C2H2_1"/>
    <property type="match status" value="11"/>
</dbReference>
<dbReference type="Pfam" id="PF01352">
    <property type="entry name" value="KRAB"/>
    <property type="match status" value="1"/>
</dbReference>
<sequence>MDPTHPFLRVQHARVQGSSWAPVFSAGRRPVLTVTSMDDNRIYITDRILSLTLEIMFLLTGEDYTIVKKTYVDHIMSSISPGRRSEAKEPVLVPTAEYVSHEKSEEILQLSNQIIQLLTGEIPVRCQDVAVYFTIEEWDYIDKNKNLYENIVLEEQRLPSQDETLLSTPKHNIEDNFLEKPLYDLTNITIKSTTAGTGVSSVLSQKEPMPADTMDPEELIGTAQEPSSCSECGEQPALILKHELEDDLIDEPSTYFSTTTMNSTDDGAQEILTPKHEIEDGLMEESANDLNTVSLSGGAFIFSDFSVQDPMPTGLLVRDDCLGTAQELLSCSECGKSFRFRSRLITHERIHTGEKPFSCPECGKRFIRRSQLVQHTKIHTGEEQCTFCGKCFTQKSKLIQHERTHTGERPFSCDRCGLCFAQEATLTRHERIHTGEKPFSCSECGKCFMLKSYLRCHQRTHTGEKPFSCPYCDKGFAQKSHLSEHIKIHTGAKLFSCSECDKKFAQKSGLVLHQRLHTGEKPFSCSECGKSYIKKAQLVEHTRIHTGEEQCLVCGKCFTHKSKLIAHQRTHTGERPFTCHDCGKSFALKASLARHQRLHTGEKILCCAECGKGFVQKSDLCRHQRTHAEQQPL</sequence>
<keyword evidence="3" id="KW-0677">Repeat</keyword>
<evidence type="ECO:0000313" key="10">
    <source>
        <dbReference type="Proteomes" id="UP001176940"/>
    </source>
</evidence>
<feature type="domain" description="C2H2-type" evidence="8">
    <location>
        <begin position="439"/>
        <end position="466"/>
    </location>
</feature>
<name>A0ABN9L1H0_9NEOB</name>
<dbReference type="SUPFAM" id="SSF57667">
    <property type="entry name" value="beta-beta-alpha zinc fingers"/>
    <property type="match status" value="6"/>
</dbReference>
<feature type="domain" description="C2H2-type" evidence="8">
    <location>
        <begin position="605"/>
        <end position="632"/>
    </location>
</feature>
<keyword evidence="10" id="KW-1185">Reference proteome</keyword>
<feature type="domain" description="C2H2-type" evidence="8">
    <location>
        <begin position="523"/>
        <end position="550"/>
    </location>
</feature>
<organism evidence="9 10">
    <name type="scientific">Ranitomeya imitator</name>
    <name type="common">mimic poison frog</name>
    <dbReference type="NCBI Taxonomy" id="111125"/>
    <lineage>
        <taxon>Eukaryota</taxon>
        <taxon>Metazoa</taxon>
        <taxon>Chordata</taxon>
        <taxon>Craniata</taxon>
        <taxon>Vertebrata</taxon>
        <taxon>Euteleostomi</taxon>
        <taxon>Amphibia</taxon>
        <taxon>Batrachia</taxon>
        <taxon>Anura</taxon>
        <taxon>Neobatrachia</taxon>
        <taxon>Hyloidea</taxon>
        <taxon>Dendrobatidae</taxon>
        <taxon>Dendrobatinae</taxon>
        <taxon>Ranitomeya</taxon>
    </lineage>
</organism>
<proteinExistence type="predicted"/>
<feature type="domain" description="C2H2-type" evidence="8">
    <location>
        <begin position="467"/>
        <end position="494"/>
    </location>
</feature>
<keyword evidence="6" id="KW-0539">Nucleus</keyword>
<evidence type="ECO:0000256" key="6">
    <source>
        <dbReference type="ARBA" id="ARBA00023242"/>
    </source>
</evidence>
<protein>
    <recommendedName>
        <fullName evidence="8">C2H2-type domain-containing protein</fullName>
    </recommendedName>
</protein>
<reference evidence="9" key="1">
    <citation type="submission" date="2023-07" db="EMBL/GenBank/DDBJ databases">
        <authorList>
            <person name="Stuckert A."/>
        </authorList>
    </citation>
    <scope>NUCLEOTIDE SEQUENCE</scope>
</reference>
<dbReference type="InterPro" id="IPR001909">
    <property type="entry name" value="KRAB"/>
</dbReference>
<evidence type="ECO:0000256" key="1">
    <source>
        <dbReference type="ARBA" id="ARBA00004123"/>
    </source>
</evidence>
<keyword evidence="4 7" id="KW-0863">Zinc-finger</keyword>
<feature type="domain" description="C2H2-type" evidence="8">
    <location>
        <begin position="329"/>
        <end position="356"/>
    </location>
</feature>
<dbReference type="SUPFAM" id="SSF109640">
    <property type="entry name" value="KRAB domain (Kruppel-associated box)"/>
    <property type="match status" value="1"/>
</dbReference>
<comment type="subcellular location">
    <subcellularLocation>
        <location evidence="1">Nucleus</location>
    </subcellularLocation>
</comment>
<dbReference type="Gene3D" id="6.10.140.140">
    <property type="match status" value="1"/>
</dbReference>